<accession>G9ZF79</accession>
<evidence type="ECO:0000313" key="1">
    <source>
        <dbReference type="EMBL" id="EHM54133.1"/>
    </source>
</evidence>
<name>G9ZF79_9GAMM</name>
<dbReference type="HOGENOM" id="CLU_3197606_0_0_6"/>
<protein>
    <submittedName>
        <fullName evidence="1">Uncharacterized protein</fullName>
    </submittedName>
</protein>
<sequence length="45" mass="5046">MTTHAQETLPLLLQPECQRKTGLGQDAVHHCSAHLYHCAIWCLSC</sequence>
<gene>
    <name evidence="1" type="ORF">HMPREF9080_01381</name>
</gene>
<reference evidence="1 2" key="1">
    <citation type="submission" date="2011-08" db="EMBL/GenBank/DDBJ databases">
        <authorList>
            <person name="Weinstock G."/>
            <person name="Sodergren E."/>
            <person name="Clifton S."/>
            <person name="Fulton L."/>
            <person name="Fulton B."/>
            <person name="Courtney L."/>
            <person name="Fronick C."/>
            <person name="Harrison M."/>
            <person name="Strong C."/>
            <person name="Farmer C."/>
            <person name="Delahaunty K."/>
            <person name="Markovic C."/>
            <person name="Hall O."/>
            <person name="Minx P."/>
            <person name="Tomlinson C."/>
            <person name="Mitreva M."/>
            <person name="Hou S."/>
            <person name="Chen J."/>
            <person name="Wollam A."/>
            <person name="Pepin K.H."/>
            <person name="Johnson M."/>
            <person name="Bhonagiri V."/>
            <person name="Zhang X."/>
            <person name="Suruliraj S."/>
            <person name="Warren W."/>
            <person name="Chinwalla A."/>
            <person name="Mardis E.R."/>
            <person name="Wilson R.K."/>
        </authorList>
    </citation>
    <scope>NUCLEOTIDE SEQUENCE [LARGE SCALE GENOMIC DNA]</scope>
    <source>
        <strain evidence="1 2">F0432</strain>
    </source>
</reference>
<dbReference type="STRING" id="797473.HMPREF9080_01381"/>
<dbReference type="EMBL" id="AGCM01000076">
    <property type="protein sequence ID" value="EHM54133.1"/>
    <property type="molecule type" value="Genomic_DNA"/>
</dbReference>
<comment type="caution">
    <text evidence="1">The sequence shown here is derived from an EMBL/GenBank/DDBJ whole genome shotgun (WGS) entry which is preliminary data.</text>
</comment>
<proteinExistence type="predicted"/>
<organism evidence="1 2">
    <name type="scientific">Cardiobacterium valvarum F0432</name>
    <dbReference type="NCBI Taxonomy" id="797473"/>
    <lineage>
        <taxon>Bacteria</taxon>
        <taxon>Pseudomonadati</taxon>
        <taxon>Pseudomonadota</taxon>
        <taxon>Gammaproteobacteria</taxon>
        <taxon>Cardiobacteriales</taxon>
        <taxon>Cardiobacteriaceae</taxon>
        <taxon>Cardiobacterium</taxon>
    </lineage>
</organism>
<evidence type="ECO:0000313" key="2">
    <source>
        <dbReference type="Proteomes" id="UP000004750"/>
    </source>
</evidence>
<dbReference type="AlphaFoldDB" id="G9ZF79"/>
<dbReference type="Proteomes" id="UP000004750">
    <property type="component" value="Unassembled WGS sequence"/>
</dbReference>